<comment type="similarity">
    <text evidence="1">Belongs to the four-carbon acid sugar kinase family.</text>
</comment>
<keyword evidence="10" id="KW-1185">Reference proteome</keyword>
<keyword evidence="6" id="KW-0119">Carbohydrate metabolism</keyword>
<keyword evidence="5" id="KW-0067">ATP-binding</keyword>
<evidence type="ECO:0000259" key="8">
    <source>
        <dbReference type="Pfam" id="PF17042"/>
    </source>
</evidence>
<dbReference type="InterPro" id="IPR031475">
    <property type="entry name" value="NBD_C"/>
</dbReference>
<dbReference type="Gene3D" id="3.40.980.20">
    <property type="entry name" value="Four-carbon acid sugar kinase, nucleotide binding domain"/>
    <property type="match status" value="1"/>
</dbReference>
<reference evidence="9 10" key="1">
    <citation type="submission" date="2017-07" db="EMBL/GenBank/DDBJ databases">
        <title>Genome Sequence of Antarctobacter heliothermus Strain SMS3 Isolated from a culture of the Diatom Skeletonema marinoi.</title>
        <authorList>
            <person name="Topel M."/>
            <person name="Pinder M.I.M."/>
            <person name="Johansson O.N."/>
            <person name="Kourtchenko O."/>
            <person name="Godhe A."/>
            <person name="Clarke A.K."/>
        </authorList>
    </citation>
    <scope>NUCLEOTIDE SEQUENCE [LARGE SCALE GENOMIC DNA]</scope>
    <source>
        <strain evidence="9 10">SMS3</strain>
    </source>
</reference>
<dbReference type="InterPro" id="IPR010737">
    <property type="entry name" value="4-carb_acid_sugar_kinase_N"/>
</dbReference>
<evidence type="ECO:0000313" key="9">
    <source>
        <dbReference type="EMBL" id="ASP23085.1"/>
    </source>
</evidence>
<dbReference type="SUPFAM" id="SSF142764">
    <property type="entry name" value="YgbK-like"/>
    <property type="match status" value="1"/>
</dbReference>
<dbReference type="AlphaFoldDB" id="A0A222EA47"/>
<evidence type="ECO:0000313" key="10">
    <source>
        <dbReference type="Proteomes" id="UP000203589"/>
    </source>
</evidence>
<feature type="domain" description="Four-carbon acid sugar kinase nucleotide binding" evidence="8">
    <location>
        <begin position="246"/>
        <end position="326"/>
    </location>
</feature>
<dbReference type="RefSeq" id="WP_094036757.1">
    <property type="nucleotide sequence ID" value="NZ_CP022540.1"/>
</dbReference>
<dbReference type="OrthoDB" id="9778478at2"/>
<dbReference type="GO" id="GO:0016301">
    <property type="term" value="F:kinase activity"/>
    <property type="evidence" value="ECO:0007669"/>
    <property type="project" value="UniProtKB-KW"/>
</dbReference>
<dbReference type="EMBL" id="CP022540">
    <property type="protein sequence ID" value="ASP23085.1"/>
    <property type="molecule type" value="Genomic_DNA"/>
</dbReference>
<dbReference type="GO" id="GO:0005524">
    <property type="term" value="F:ATP binding"/>
    <property type="evidence" value="ECO:0007669"/>
    <property type="project" value="UniProtKB-KW"/>
</dbReference>
<dbReference type="InterPro" id="IPR042213">
    <property type="entry name" value="NBD_C_sf"/>
</dbReference>
<dbReference type="KEGG" id="aht:ANTHELSMS3_04485"/>
<keyword evidence="2" id="KW-0808">Transferase</keyword>
<proteinExistence type="inferred from homology"/>
<sequence>MPHLALIADDLSGALDSAVPFAGAGKVVVASHPSALGAALREHPDVVAVSTRSRDISADEALARVRSVLRQMPVGARLFKKIDSRLKGNIAAELTAFAAAPMLVAPAIPEFGRVVVDGCLTGFGVAHPIRVSSVLGDHATRARIPDVQSAEDMLTAVAALTPDEILVGARGLAHALRVSMPGAAPDITSLPGPLCFAVGSADPITLAQMDALRHHHPGLQVIDAPSGTVPEGIGRDAAATLLRIVPGAETAPDEVARRFAKGVARFVPDRGTLLVSGGATAEAVLDALGIKVLTIEGEGLPGLPCCRVGRRCIISKSGGFGAEDTFVRLLNMTRLQEGRGS</sequence>
<organism evidence="9 10">
    <name type="scientific">Antarctobacter heliothermus</name>
    <dbReference type="NCBI Taxonomy" id="74033"/>
    <lineage>
        <taxon>Bacteria</taxon>
        <taxon>Pseudomonadati</taxon>
        <taxon>Pseudomonadota</taxon>
        <taxon>Alphaproteobacteria</taxon>
        <taxon>Rhodobacterales</taxon>
        <taxon>Roseobacteraceae</taxon>
        <taxon>Antarctobacter</taxon>
    </lineage>
</organism>
<dbReference type="Gene3D" id="3.40.50.10840">
    <property type="entry name" value="Putative sugar-binding, N-terminal domain"/>
    <property type="match status" value="1"/>
</dbReference>
<protein>
    <submittedName>
        <fullName evidence="9">HPr kinase</fullName>
    </submittedName>
</protein>
<evidence type="ECO:0000256" key="4">
    <source>
        <dbReference type="ARBA" id="ARBA00022777"/>
    </source>
</evidence>
<gene>
    <name evidence="9" type="ORF">ANTHELSMS3_04485</name>
</gene>
<dbReference type="Proteomes" id="UP000203589">
    <property type="component" value="Chromosome"/>
</dbReference>
<dbReference type="Pfam" id="PF17042">
    <property type="entry name" value="NBD_C"/>
    <property type="match status" value="1"/>
</dbReference>
<keyword evidence="3" id="KW-0547">Nucleotide-binding</keyword>
<dbReference type="Pfam" id="PF07005">
    <property type="entry name" value="SBD_N"/>
    <property type="match status" value="1"/>
</dbReference>
<name>A0A222EA47_9RHOB</name>
<evidence type="ECO:0000259" key="7">
    <source>
        <dbReference type="Pfam" id="PF07005"/>
    </source>
</evidence>
<evidence type="ECO:0000256" key="1">
    <source>
        <dbReference type="ARBA" id="ARBA00005715"/>
    </source>
</evidence>
<evidence type="ECO:0000256" key="2">
    <source>
        <dbReference type="ARBA" id="ARBA00022679"/>
    </source>
</evidence>
<accession>A0A222EA47</accession>
<evidence type="ECO:0000256" key="6">
    <source>
        <dbReference type="ARBA" id="ARBA00023277"/>
    </source>
</evidence>
<dbReference type="InterPro" id="IPR037051">
    <property type="entry name" value="4-carb_acid_sugar_kinase_N_sf"/>
</dbReference>
<keyword evidence="4 9" id="KW-0418">Kinase</keyword>
<evidence type="ECO:0000256" key="3">
    <source>
        <dbReference type="ARBA" id="ARBA00022741"/>
    </source>
</evidence>
<evidence type="ECO:0000256" key="5">
    <source>
        <dbReference type="ARBA" id="ARBA00022840"/>
    </source>
</evidence>
<feature type="domain" description="Four-carbon acid sugar kinase N-terminal" evidence="7">
    <location>
        <begin position="4"/>
        <end position="121"/>
    </location>
</feature>